<feature type="chain" id="PRO_5026716086" evidence="2">
    <location>
        <begin position="25"/>
        <end position="353"/>
    </location>
</feature>
<gene>
    <name evidence="5" type="ORF">GBG18_02980</name>
    <name evidence="4" type="ORF">GBG19_02395</name>
</gene>
<dbReference type="SUPFAM" id="SSF53850">
    <property type="entry name" value="Periplasmic binding protein-like II"/>
    <property type="match status" value="1"/>
</dbReference>
<dbReference type="PANTHER" id="PTHR30570:SF1">
    <property type="entry name" value="PHOSPHATE-BINDING PROTEIN PSTS"/>
    <property type="match status" value="1"/>
</dbReference>
<evidence type="ECO:0000259" key="3">
    <source>
        <dbReference type="Pfam" id="PF12849"/>
    </source>
</evidence>
<keyword evidence="6" id="KW-1185">Reference proteome</keyword>
<dbReference type="Proteomes" id="UP000472839">
    <property type="component" value="Unassembled WGS sequence"/>
</dbReference>
<dbReference type="Pfam" id="PF12849">
    <property type="entry name" value="PBP_like_2"/>
    <property type="match status" value="1"/>
</dbReference>
<dbReference type="InterPro" id="IPR050811">
    <property type="entry name" value="Phosphate_ABC_transporter"/>
</dbReference>
<dbReference type="EMBL" id="WFKK01000004">
    <property type="protein sequence ID" value="KAB7890607.1"/>
    <property type="molecule type" value="Genomic_DNA"/>
</dbReference>
<organism evidence="4 7">
    <name type="scientific">Poseidonibacter ostreae</name>
    <dbReference type="NCBI Taxonomy" id="2654171"/>
    <lineage>
        <taxon>Bacteria</taxon>
        <taxon>Pseudomonadati</taxon>
        <taxon>Campylobacterota</taxon>
        <taxon>Epsilonproteobacteria</taxon>
        <taxon>Campylobacterales</taxon>
        <taxon>Arcobacteraceae</taxon>
        <taxon>Poseidonibacter</taxon>
    </lineage>
</organism>
<name>A0A6L4WVH9_9BACT</name>
<dbReference type="AlphaFoldDB" id="A0A6L4WVH9"/>
<dbReference type="InterPro" id="IPR024370">
    <property type="entry name" value="PBP_domain"/>
</dbReference>
<reference evidence="6 7" key="1">
    <citation type="submission" date="2019-10" db="EMBL/GenBank/DDBJ databases">
        <title>Poseidonibacter ostreae sp. nov., isolated from the gut of the Ostrea denselamellosa.</title>
        <authorList>
            <person name="Choi A."/>
        </authorList>
    </citation>
    <scope>NUCLEOTIDE SEQUENCE [LARGE SCALE GENOMIC DNA]</scope>
    <source>
        <strain evidence="4 7">SJOD-M-33</strain>
        <strain evidence="5 6">SJOD-M-5</strain>
    </source>
</reference>
<proteinExistence type="predicted"/>
<evidence type="ECO:0000256" key="1">
    <source>
        <dbReference type="ARBA" id="ARBA00022729"/>
    </source>
</evidence>
<comment type="caution">
    <text evidence="4">The sequence shown here is derived from an EMBL/GenBank/DDBJ whole genome shotgun (WGS) entry which is preliminary data.</text>
</comment>
<evidence type="ECO:0000313" key="5">
    <source>
        <dbReference type="EMBL" id="KAB7892409.1"/>
    </source>
</evidence>
<evidence type="ECO:0000313" key="7">
    <source>
        <dbReference type="Proteomes" id="UP000472839"/>
    </source>
</evidence>
<evidence type="ECO:0000313" key="4">
    <source>
        <dbReference type="EMBL" id="KAB7890607.1"/>
    </source>
</evidence>
<keyword evidence="1 2" id="KW-0732">Signal</keyword>
<evidence type="ECO:0000256" key="2">
    <source>
        <dbReference type="SAM" id="SignalP"/>
    </source>
</evidence>
<accession>A0A6L4WVH9</accession>
<dbReference type="EMBL" id="WFKJ01000005">
    <property type="protein sequence ID" value="KAB7892409.1"/>
    <property type="molecule type" value="Genomic_DNA"/>
</dbReference>
<dbReference type="Gene3D" id="3.40.190.10">
    <property type="entry name" value="Periplasmic binding protein-like II"/>
    <property type="match status" value="2"/>
</dbReference>
<dbReference type="Proteomes" id="UP000461010">
    <property type="component" value="Unassembled WGS sequence"/>
</dbReference>
<evidence type="ECO:0000313" key="6">
    <source>
        <dbReference type="Proteomes" id="UP000461010"/>
    </source>
</evidence>
<feature type="domain" description="PBP" evidence="3">
    <location>
        <begin position="21"/>
        <end position="309"/>
    </location>
</feature>
<dbReference type="PANTHER" id="PTHR30570">
    <property type="entry name" value="PERIPLASMIC PHOSPHATE BINDING COMPONENT OF PHOSPHATE ABC TRANSPORTER"/>
    <property type="match status" value="1"/>
</dbReference>
<feature type="signal peptide" evidence="2">
    <location>
        <begin position="1"/>
        <end position="24"/>
    </location>
</feature>
<sequence>MTIKKTSIALLASAALTVSLSARDQIKIVGSSTVYPFSSSVAEELGATTKFPTPVVESTGSGGGMKLFCAGNELNTPDITNASRRMKAKEFKMCQENGVTDITESVIGYDGIAFAQSISNAPFDISKTNLALAVAKEVPSKDGKSLIANPYKKWSDIDASLPNREIIVYGPPKSSGTRDAFEELVMQKTFKKMPLYTDLYKADKKANKKYKKYSVVRTDGVYVESGENDNLIVQKLDKNKAAFGVFGFSFLVENDDKVQGATINGVEATPENISSSKYPVSRSLFFYVKNSHSKDVPAIKNYVDLFMSEKMIGKEGILGEIGLIALPDTDRNAIRASVTKREKLTLEKLTAKH</sequence>
<protein>
    <submittedName>
        <fullName evidence="4">Phosphate-binding protein</fullName>
    </submittedName>
</protein>